<gene>
    <name evidence="1" type="ORF">DID88_010087</name>
</gene>
<proteinExistence type="predicted"/>
<accession>A0A395ILG5</accession>
<comment type="caution">
    <text evidence="1">The sequence shown here is derived from an EMBL/GenBank/DDBJ whole genome shotgun (WGS) entry which is preliminary data.</text>
</comment>
<dbReference type="AlphaFoldDB" id="A0A395ILG5"/>
<dbReference type="EMBL" id="QKRW01000035">
    <property type="protein sequence ID" value="RAL60991.1"/>
    <property type="molecule type" value="Genomic_DNA"/>
</dbReference>
<protein>
    <submittedName>
        <fullName evidence="1">Uncharacterized protein</fullName>
    </submittedName>
</protein>
<reference evidence="1 2" key="1">
    <citation type="submission" date="2018-06" db="EMBL/GenBank/DDBJ databases">
        <title>Genome Sequence of the Brown Rot Fungal Pathogen Monilinia fructigena.</title>
        <authorList>
            <person name="Landi L."/>
            <person name="De Miccolis Angelini R.M."/>
            <person name="Pollastro S."/>
            <person name="Abate D."/>
            <person name="Faretra F."/>
            <person name="Romanazzi G."/>
        </authorList>
    </citation>
    <scope>NUCLEOTIDE SEQUENCE [LARGE SCALE GENOMIC DNA]</scope>
    <source>
        <strain evidence="1 2">Mfrg269</strain>
    </source>
</reference>
<dbReference type="Proteomes" id="UP000249056">
    <property type="component" value="Unassembled WGS sequence"/>
</dbReference>
<keyword evidence="2" id="KW-1185">Reference proteome</keyword>
<evidence type="ECO:0000313" key="2">
    <source>
        <dbReference type="Proteomes" id="UP000249056"/>
    </source>
</evidence>
<dbReference type="OrthoDB" id="10675538at2759"/>
<organism evidence="1 2">
    <name type="scientific">Monilinia fructigena</name>
    <dbReference type="NCBI Taxonomy" id="38457"/>
    <lineage>
        <taxon>Eukaryota</taxon>
        <taxon>Fungi</taxon>
        <taxon>Dikarya</taxon>
        <taxon>Ascomycota</taxon>
        <taxon>Pezizomycotina</taxon>
        <taxon>Leotiomycetes</taxon>
        <taxon>Helotiales</taxon>
        <taxon>Sclerotiniaceae</taxon>
        <taxon>Monilinia</taxon>
    </lineage>
</organism>
<sequence length="144" mass="15623">MSPPELKQLRCLPQLCKFAISKEEDASGDCVPQPLGHLVSLLYRGQISCFCFILMLYLVGPLTNLDGSPALRQIALIDAPPARVLSGVGTSTTDTPVFVPSNYVEAYKYTTASSVEVPASTEIAAVHKHDYLPQVFYSFKNAAT</sequence>
<evidence type="ECO:0000313" key="1">
    <source>
        <dbReference type="EMBL" id="RAL60991.1"/>
    </source>
</evidence>
<name>A0A395ILG5_9HELO</name>